<dbReference type="Pfam" id="PF01765">
    <property type="entry name" value="RRF"/>
    <property type="match status" value="1"/>
</dbReference>
<evidence type="ECO:0000256" key="3">
    <source>
        <dbReference type="ARBA" id="ARBA00022490"/>
    </source>
</evidence>
<keyword evidence="8" id="KW-1185">Reference proteome</keyword>
<dbReference type="InterPro" id="IPR023584">
    <property type="entry name" value="Ribosome_recyc_fac_dom"/>
</dbReference>
<name>A0A5B8XNR4_9DELT</name>
<accession>A0A5B8XNR4</accession>
<dbReference type="InterPro" id="IPR002661">
    <property type="entry name" value="Ribosome_recyc_fac"/>
</dbReference>
<evidence type="ECO:0000259" key="6">
    <source>
        <dbReference type="Pfam" id="PF01765"/>
    </source>
</evidence>
<keyword evidence="4 5" id="KW-0648">Protein biosynthesis</keyword>
<dbReference type="OrthoDB" id="9804006at2"/>
<comment type="subcellular location">
    <subcellularLocation>
        <location evidence="1 5">Cytoplasm</location>
    </subcellularLocation>
</comment>
<dbReference type="NCBIfam" id="TIGR00496">
    <property type="entry name" value="frr"/>
    <property type="match status" value="1"/>
</dbReference>
<gene>
    <name evidence="5" type="primary">frr</name>
    <name evidence="7" type="ORF">FRD01_06420</name>
</gene>
<dbReference type="Proteomes" id="UP000321595">
    <property type="component" value="Chromosome"/>
</dbReference>
<dbReference type="Gene3D" id="1.10.132.20">
    <property type="entry name" value="Ribosome-recycling factor"/>
    <property type="match status" value="1"/>
</dbReference>
<evidence type="ECO:0000256" key="5">
    <source>
        <dbReference type="HAMAP-Rule" id="MF_00040"/>
    </source>
</evidence>
<dbReference type="PANTHER" id="PTHR20982:SF3">
    <property type="entry name" value="MITOCHONDRIAL RIBOSOME RECYCLING FACTOR PSEUDO 1"/>
    <property type="match status" value="1"/>
</dbReference>
<reference evidence="7 8" key="1">
    <citation type="submission" date="2019-08" db="EMBL/GenBank/DDBJ databases">
        <authorList>
            <person name="Liang Q."/>
        </authorList>
    </citation>
    <scope>NUCLEOTIDE SEQUENCE [LARGE SCALE GENOMIC DNA]</scope>
    <source>
        <strain evidence="7 8">V1718</strain>
    </source>
</reference>
<evidence type="ECO:0000313" key="8">
    <source>
        <dbReference type="Proteomes" id="UP000321595"/>
    </source>
</evidence>
<dbReference type="InterPro" id="IPR036191">
    <property type="entry name" value="RRF_sf"/>
</dbReference>
<dbReference type="AlphaFoldDB" id="A0A5B8XNR4"/>
<sequence length="185" mass="20951">MLQDVMDDLDEKYESTLKGLAKELQKIRTGRANVTMLDGVMVEYYGTPTPLQQVATVRVADPRLITVQPWEGKLIPLIEKAIGSSDLGLNPSNDGQIVRVPIPPLSGERRQDLVKVAKRAGEDHKIVLRNHRRDANDMLKELEKSSEITEDDMHKGFEKINALTETYTKKIDSMLEKKEEEILEV</sequence>
<dbReference type="Gene3D" id="3.30.1360.40">
    <property type="match status" value="1"/>
</dbReference>
<organism evidence="7 8">
    <name type="scientific">Microvenator marinus</name>
    <dbReference type="NCBI Taxonomy" id="2600177"/>
    <lineage>
        <taxon>Bacteria</taxon>
        <taxon>Deltaproteobacteria</taxon>
        <taxon>Bradymonadales</taxon>
        <taxon>Microvenatoraceae</taxon>
        <taxon>Microvenator</taxon>
    </lineage>
</organism>
<dbReference type="GO" id="GO:0005737">
    <property type="term" value="C:cytoplasm"/>
    <property type="evidence" value="ECO:0007669"/>
    <property type="project" value="UniProtKB-SubCell"/>
</dbReference>
<protein>
    <recommendedName>
        <fullName evidence="5">Ribosome-recycling factor</fullName>
        <shortName evidence="5">RRF</shortName>
    </recommendedName>
    <alternativeName>
        <fullName evidence="5">Ribosome-releasing factor</fullName>
    </alternativeName>
</protein>
<comment type="function">
    <text evidence="5">Responsible for the release of ribosomes from messenger RNA at the termination of protein biosynthesis. May increase the efficiency of translation by recycling ribosomes from one round of translation to another.</text>
</comment>
<dbReference type="FunFam" id="1.10.132.20:FF:000001">
    <property type="entry name" value="Ribosome-recycling factor"/>
    <property type="match status" value="1"/>
</dbReference>
<proteinExistence type="inferred from homology"/>
<feature type="domain" description="Ribosome recycling factor" evidence="6">
    <location>
        <begin position="21"/>
        <end position="183"/>
    </location>
</feature>
<dbReference type="CDD" id="cd00520">
    <property type="entry name" value="RRF"/>
    <property type="match status" value="1"/>
</dbReference>
<dbReference type="FunFam" id="3.30.1360.40:FF:000001">
    <property type="entry name" value="Ribosome-recycling factor"/>
    <property type="match status" value="1"/>
</dbReference>
<evidence type="ECO:0000256" key="4">
    <source>
        <dbReference type="ARBA" id="ARBA00022917"/>
    </source>
</evidence>
<evidence type="ECO:0000313" key="7">
    <source>
        <dbReference type="EMBL" id="QED26881.1"/>
    </source>
</evidence>
<evidence type="ECO:0000256" key="2">
    <source>
        <dbReference type="ARBA" id="ARBA00005912"/>
    </source>
</evidence>
<dbReference type="EMBL" id="CP042467">
    <property type="protein sequence ID" value="QED26881.1"/>
    <property type="molecule type" value="Genomic_DNA"/>
</dbReference>
<dbReference type="HAMAP" id="MF_00040">
    <property type="entry name" value="RRF"/>
    <property type="match status" value="1"/>
</dbReference>
<dbReference type="GO" id="GO:0043023">
    <property type="term" value="F:ribosomal large subunit binding"/>
    <property type="evidence" value="ECO:0007669"/>
    <property type="project" value="TreeGrafter"/>
</dbReference>
<dbReference type="KEGG" id="bbae:FRD01_06420"/>
<evidence type="ECO:0000256" key="1">
    <source>
        <dbReference type="ARBA" id="ARBA00004496"/>
    </source>
</evidence>
<dbReference type="GO" id="GO:0006415">
    <property type="term" value="P:translational termination"/>
    <property type="evidence" value="ECO:0007669"/>
    <property type="project" value="UniProtKB-UniRule"/>
</dbReference>
<comment type="similarity">
    <text evidence="2 5">Belongs to the RRF family.</text>
</comment>
<keyword evidence="3 5" id="KW-0963">Cytoplasm</keyword>
<dbReference type="SUPFAM" id="SSF55194">
    <property type="entry name" value="Ribosome recycling factor, RRF"/>
    <property type="match status" value="1"/>
</dbReference>
<dbReference type="PANTHER" id="PTHR20982">
    <property type="entry name" value="RIBOSOME RECYCLING FACTOR"/>
    <property type="match status" value="1"/>
</dbReference>
<dbReference type="RefSeq" id="WP_146958566.1">
    <property type="nucleotide sequence ID" value="NZ_CP042467.1"/>
</dbReference>